<dbReference type="OrthoDB" id="9810371at2"/>
<dbReference type="Pfam" id="PF12128">
    <property type="entry name" value="DUF3584"/>
    <property type="match status" value="1"/>
</dbReference>
<feature type="coiled-coil region" evidence="1">
    <location>
        <begin position="588"/>
        <end position="685"/>
    </location>
</feature>
<feature type="coiled-coil region" evidence="1">
    <location>
        <begin position="504"/>
        <end position="531"/>
    </location>
</feature>
<dbReference type="AlphaFoldDB" id="A0A2T5C3E6"/>
<gene>
    <name evidence="2" type="ORF">C8N47_105128</name>
</gene>
<organism evidence="2 3">
    <name type="scientific">Mangrovibacterium marinum</name>
    <dbReference type="NCBI Taxonomy" id="1639118"/>
    <lineage>
        <taxon>Bacteria</taxon>
        <taxon>Pseudomonadati</taxon>
        <taxon>Bacteroidota</taxon>
        <taxon>Bacteroidia</taxon>
        <taxon>Marinilabiliales</taxon>
        <taxon>Prolixibacteraceae</taxon>
        <taxon>Mangrovibacterium</taxon>
    </lineage>
</organism>
<name>A0A2T5C3E6_9BACT</name>
<dbReference type="SUPFAM" id="SSF52540">
    <property type="entry name" value="P-loop containing nucleoside triphosphate hydrolases"/>
    <property type="match status" value="1"/>
</dbReference>
<dbReference type="InterPro" id="IPR027417">
    <property type="entry name" value="P-loop_NTPase"/>
</dbReference>
<comment type="caution">
    <text evidence="2">The sequence shown here is derived from an EMBL/GenBank/DDBJ whole genome shotgun (WGS) entry which is preliminary data.</text>
</comment>
<reference evidence="2 3" key="1">
    <citation type="submission" date="2018-04" db="EMBL/GenBank/DDBJ databases">
        <title>Genomic Encyclopedia of Archaeal and Bacterial Type Strains, Phase II (KMG-II): from individual species to whole genera.</title>
        <authorList>
            <person name="Goeker M."/>
        </authorList>
    </citation>
    <scope>NUCLEOTIDE SEQUENCE [LARGE SCALE GENOMIC DNA]</scope>
    <source>
        <strain evidence="2 3">DSM 28823</strain>
    </source>
</reference>
<sequence length="1204" mass="139787">MNQLNRIVLINSAKVDFHEIQLDGNIHFIGTQGTGKSTLLRAILFFYNADTRKLGISKEKLPFADYYFPNTDSYIIYEVRQAERNFCVWLYKKLNRLCLRFIDGPYSRELFIQNHQALAETEIIAKANGLGYKVQRPIFNYSEYRDIIYGANKGMSRFQLLHNPAYQNIPRTISNIFLNSSLDGGFIKTTIINSLSDEQFELNLDTEKHHIETARSGYQDVNEFLKHEKRAHNIVEFYDQLLSMEQEQKKIAWEIGAAYNQAREQERLSKDSFAVVAEQLKNQQDKITKIDADHRTGQSRVQNKLSVVIADIKKANRLAKEYAAQNIELVLAENDKKADYVAGLAQANAQLELLTANLKDVESQFQNEKQRLENQCQLQIIDFKNSKATESQQIQDKIAALNRNFYQHKEQLTKEYNQEKEKLNLQKTELEKRIAEVQFKIENISQKQFLEEELKALQQKRQEFEKLKVKSKARKKLAESTLISTQKEGENKVELLETKGSQQREDFKRQKKALELQIEQINTELQALSGSLVEFLDSNHPAWGQSIGKIVSKEILLHNNLNPTLSDGNNCYGLNLNLENLDPIRLSKTDLENKLAPLQQQLAEQNKAIEKQLIDLQDQKDKLQKKYNKQILDLKQEEKECTLEVEKSETGIEKIGLDINLLKEKAALQKQEAQKQEEARKHQLEVDKKEISELLSNRDEQHHKIVSNLQANTNAEEKKLKAKLMELVEQINITEARIKQEFQKQINELEAKRNKLLEEKGIDTTEIKSLEEKAKTWKAKLDKIEKNLQLVFNYQKDCKDYIDRLAEFQQARKELEANLEHAANLFANRMEKEQAILADFSKQRDELKMRLAGLTRELEAFKLFSQSQTFEELRNFVEHHDRADHWKCDENIRKLTNLALDYEKKQHTLTAKITEFAGYFNPNNCLGFETNLSGNKQFRAFAGNLKEFVREQKIVDYKTEVTRKYAMVLANIVNETNELLRKEEDVQKVIHRINADFRKSNFVGVVKSIEMRIQESSNKLIQMLRKIRNFQAENHLNYGEINLFNQDQAGSNDTEAVKLLENLLQQIGQAKSKAIRLEDAFDLEFRIRENENDTNWVSRLANVGSNGTDVLVKSMIYINLLHIFKTNGSKAQTDAMLHCLIDEVGILHDSNVTGLISFAGERNIRLINGSPNSHNEQDYRHIYMFRKNRQSNKTGITKLISHEL</sequence>
<evidence type="ECO:0000313" key="3">
    <source>
        <dbReference type="Proteomes" id="UP000243525"/>
    </source>
</evidence>
<dbReference type="Proteomes" id="UP000243525">
    <property type="component" value="Unassembled WGS sequence"/>
</dbReference>
<feature type="coiled-coil region" evidence="1">
    <location>
        <begin position="402"/>
        <end position="474"/>
    </location>
</feature>
<keyword evidence="1" id="KW-0175">Coiled coil</keyword>
<accession>A0A2T5C3E6</accession>
<evidence type="ECO:0000313" key="2">
    <source>
        <dbReference type="EMBL" id="PTN09287.1"/>
    </source>
</evidence>
<dbReference type="RefSeq" id="WP_107821693.1">
    <property type="nucleotide sequence ID" value="NZ_OY782574.1"/>
</dbReference>
<dbReference type="InterPro" id="IPR021979">
    <property type="entry name" value="DUF3584"/>
</dbReference>
<feature type="coiled-coil region" evidence="1">
    <location>
        <begin position="710"/>
        <end position="857"/>
    </location>
</feature>
<dbReference type="EMBL" id="QAAD01000005">
    <property type="protein sequence ID" value="PTN09287.1"/>
    <property type="molecule type" value="Genomic_DNA"/>
</dbReference>
<evidence type="ECO:0000256" key="1">
    <source>
        <dbReference type="SAM" id="Coils"/>
    </source>
</evidence>
<protein>
    <submittedName>
        <fullName evidence="2">Uncharacterized protein DUF3584</fullName>
    </submittedName>
</protein>
<proteinExistence type="predicted"/>
<keyword evidence="3" id="KW-1185">Reference proteome</keyword>
<feature type="coiled-coil region" evidence="1">
    <location>
        <begin position="315"/>
        <end position="378"/>
    </location>
</feature>